<dbReference type="PANTHER" id="PTHR23506">
    <property type="entry name" value="GH10249P"/>
    <property type="match status" value="1"/>
</dbReference>
<sequence length="335" mass="37960">MLLRFYQGFADGHIYVTCYAIVSTEFTQNRGEAIGYLEAGMGLGLMMGAPLGQAFSVLMSYPFIFFGSGILLILPLTLTAFLIPRRVEKYQEDKVINRMDTQIAYEVSYGEILKNTKVLNSLLFSIIGGVVMIFNQMLITNQLVKIGVSPQLTGNYFIKKIQGIQWGFLDCHFSFSASFVELWLIRQKIIIQFKHLSQQVLYHYIFKDLLTFCGQLSNQFIQITPIYRYSLARMFIGMVLMDLSISLLSTSLLPNIIKAVEEKEKISENNDQLIDKASTLYTLQFTIISLLAPMLGGQLSDNFGYNKSCDLMGMTSAFLGILYFVVNILIKNLRT</sequence>
<dbReference type="OrthoDB" id="303432at2759"/>
<evidence type="ECO:0000256" key="3">
    <source>
        <dbReference type="ARBA" id="ARBA00022692"/>
    </source>
</evidence>
<dbReference type="InParanoid" id="A0A077ZWG7"/>
<evidence type="ECO:0000256" key="1">
    <source>
        <dbReference type="ARBA" id="ARBA00004141"/>
    </source>
</evidence>
<comment type="subcellular location">
    <subcellularLocation>
        <location evidence="1">Membrane</location>
        <topology evidence="1">Multi-pass membrane protein</topology>
    </subcellularLocation>
</comment>
<reference evidence="8 9" key="1">
    <citation type="submission" date="2014-06" db="EMBL/GenBank/DDBJ databases">
        <authorList>
            <person name="Swart Estienne"/>
        </authorList>
    </citation>
    <scope>NUCLEOTIDE SEQUENCE [LARGE SCALE GENOMIC DNA]</scope>
    <source>
        <strain evidence="8 9">130c</strain>
    </source>
</reference>
<proteinExistence type="predicted"/>
<name>A0A077ZWG7_STYLE</name>
<dbReference type="InterPro" id="IPR036259">
    <property type="entry name" value="MFS_trans_sf"/>
</dbReference>
<dbReference type="Proteomes" id="UP000039865">
    <property type="component" value="Unassembled WGS sequence"/>
</dbReference>
<dbReference type="GO" id="GO:0022857">
    <property type="term" value="F:transmembrane transporter activity"/>
    <property type="evidence" value="ECO:0007669"/>
    <property type="project" value="InterPro"/>
</dbReference>
<evidence type="ECO:0000256" key="6">
    <source>
        <dbReference type="SAM" id="Phobius"/>
    </source>
</evidence>
<gene>
    <name evidence="8" type="primary">Contig7677.g8185</name>
    <name evidence="8" type="ORF">STYLEM_3284</name>
</gene>
<evidence type="ECO:0000256" key="2">
    <source>
        <dbReference type="ARBA" id="ARBA00022448"/>
    </source>
</evidence>
<dbReference type="PROSITE" id="PS50850">
    <property type="entry name" value="MFS"/>
    <property type="match status" value="1"/>
</dbReference>
<dbReference type="AlphaFoldDB" id="A0A077ZWG7"/>
<keyword evidence="2" id="KW-0813">Transport</keyword>
<dbReference type="PANTHER" id="PTHR23506:SF26">
    <property type="entry name" value="MFS-TYPE TRANSPORTER SLC18B1"/>
    <property type="match status" value="1"/>
</dbReference>
<dbReference type="Gene3D" id="1.20.1250.20">
    <property type="entry name" value="MFS general substrate transporter like domains"/>
    <property type="match status" value="1"/>
</dbReference>
<evidence type="ECO:0000259" key="7">
    <source>
        <dbReference type="PROSITE" id="PS50850"/>
    </source>
</evidence>
<accession>A0A077ZWG7</accession>
<keyword evidence="5 6" id="KW-0472">Membrane</keyword>
<feature type="transmembrane region" description="Helical" evidence="6">
    <location>
        <begin position="311"/>
        <end position="330"/>
    </location>
</feature>
<keyword evidence="3 6" id="KW-0812">Transmembrane</keyword>
<keyword evidence="4 6" id="KW-1133">Transmembrane helix</keyword>
<dbReference type="SUPFAM" id="SSF103473">
    <property type="entry name" value="MFS general substrate transporter"/>
    <property type="match status" value="1"/>
</dbReference>
<evidence type="ECO:0000313" key="9">
    <source>
        <dbReference type="Proteomes" id="UP000039865"/>
    </source>
</evidence>
<keyword evidence="9" id="KW-1185">Reference proteome</keyword>
<evidence type="ECO:0000313" key="8">
    <source>
        <dbReference type="EMBL" id="CDW74290.1"/>
    </source>
</evidence>
<feature type="transmembrane region" description="Helical" evidence="6">
    <location>
        <begin position="33"/>
        <end position="51"/>
    </location>
</feature>
<feature type="transmembrane region" description="Helical" evidence="6">
    <location>
        <begin position="234"/>
        <end position="257"/>
    </location>
</feature>
<feature type="domain" description="Major facilitator superfamily (MFS) profile" evidence="7">
    <location>
        <begin position="230"/>
        <end position="335"/>
    </location>
</feature>
<evidence type="ECO:0000256" key="4">
    <source>
        <dbReference type="ARBA" id="ARBA00022989"/>
    </source>
</evidence>
<protein>
    <submittedName>
        <fullName evidence="8">Permeases of the major facilitator superfamily</fullName>
    </submittedName>
</protein>
<dbReference type="EMBL" id="CCKQ01003182">
    <property type="protein sequence ID" value="CDW74290.1"/>
    <property type="molecule type" value="Genomic_DNA"/>
</dbReference>
<dbReference type="InterPro" id="IPR020846">
    <property type="entry name" value="MFS_dom"/>
</dbReference>
<dbReference type="Pfam" id="PF07690">
    <property type="entry name" value="MFS_1"/>
    <property type="match status" value="1"/>
</dbReference>
<dbReference type="InterPro" id="IPR011701">
    <property type="entry name" value="MFS"/>
</dbReference>
<organism evidence="8 9">
    <name type="scientific">Stylonychia lemnae</name>
    <name type="common">Ciliate</name>
    <dbReference type="NCBI Taxonomy" id="5949"/>
    <lineage>
        <taxon>Eukaryota</taxon>
        <taxon>Sar</taxon>
        <taxon>Alveolata</taxon>
        <taxon>Ciliophora</taxon>
        <taxon>Intramacronucleata</taxon>
        <taxon>Spirotrichea</taxon>
        <taxon>Stichotrichia</taxon>
        <taxon>Sporadotrichida</taxon>
        <taxon>Oxytrichidae</taxon>
        <taxon>Stylonychinae</taxon>
        <taxon>Stylonychia</taxon>
    </lineage>
</organism>
<dbReference type="InterPro" id="IPR050930">
    <property type="entry name" value="MFS_Vesicular_Transporter"/>
</dbReference>
<feature type="transmembrane region" description="Helical" evidence="6">
    <location>
        <begin position="118"/>
        <end position="139"/>
    </location>
</feature>
<dbReference type="GO" id="GO:0016020">
    <property type="term" value="C:membrane"/>
    <property type="evidence" value="ECO:0007669"/>
    <property type="project" value="UniProtKB-SubCell"/>
</dbReference>
<evidence type="ECO:0000256" key="5">
    <source>
        <dbReference type="ARBA" id="ARBA00023136"/>
    </source>
</evidence>
<feature type="transmembrane region" description="Helical" evidence="6">
    <location>
        <begin position="278"/>
        <end position="299"/>
    </location>
</feature>
<feature type="transmembrane region" description="Helical" evidence="6">
    <location>
        <begin position="63"/>
        <end position="83"/>
    </location>
</feature>